<evidence type="ECO:0000313" key="1">
    <source>
        <dbReference type="EMBL" id="CDS42077.1"/>
    </source>
</evidence>
<dbReference type="AlphaFoldDB" id="A0A068YIS1"/>
<gene>
    <name evidence="1" type="ORF">EmuJ_000977500</name>
</gene>
<dbReference type="EMBL" id="LN902842">
    <property type="protein sequence ID" value="CDS42077.1"/>
    <property type="molecule type" value="Genomic_DNA"/>
</dbReference>
<dbReference type="Proteomes" id="UP000017246">
    <property type="component" value="Unassembled WGS sequence"/>
</dbReference>
<organism evidence="1 2">
    <name type="scientific">Echinococcus multilocularis</name>
    <name type="common">Fox tapeworm</name>
    <dbReference type="NCBI Taxonomy" id="6211"/>
    <lineage>
        <taxon>Eukaryota</taxon>
        <taxon>Metazoa</taxon>
        <taxon>Spiralia</taxon>
        <taxon>Lophotrochozoa</taxon>
        <taxon>Platyhelminthes</taxon>
        <taxon>Cestoda</taxon>
        <taxon>Eucestoda</taxon>
        <taxon>Cyclophyllidea</taxon>
        <taxon>Taeniidae</taxon>
        <taxon>Echinococcus</taxon>
    </lineage>
</organism>
<name>A0A068YIS1_ECHMU</name>
<proteinExistence type="predicted"/>
<keyword evidence="2" id="KW-1185">Reference proteome</keyword>
<protein>
    <submittedName>
        <fullName evidence="1">Expressed protein</fullName>
    </submittedName>
</protein>
<evidence type="ECO:0000313" key="2">
    <source>
        <dbReference type="Proteomes" id="UP000017246"/>
    </source>
</evidence>
<reference evidence="1" key="1">
    <citation type="journal article" date="2013" name="Nature">
        <title>The genomes of four tapeworm species reveal adaptations to parasitism.</title>
        <authorList>
            <person name="Tsai I.J."/>
            <person name="Zarowiecki M."/>
            <person name="Holroyd N."/>
            <person name="Garciarrubio A."/>
            <person name="Sanchez-Flores A."/>
            <person name="Brooks K.L."/>
            <person name="Tracey A."/>
            <person name="Bobes R.J."/>
            <person name="Fragoso G."/>
            <person name="Sciutto E."/>
            <person name="Aslett M."/>
            <person name="Beasley H."/>
            <person name="Bennett H.M."/>
            <person name="Cai J."/>
            <person name="Camicia F."/>
            <person name="Clark R."/>
            <person name="Cucher M."/>
            <person name="De Silva N."/>
            <person name="Day T.A."/>
            <person name="Deplazes P."/>
            <person name="Estrada K."/>
            <person name="Fernandez C."/>
            <person name="Holland P.W."/>
            <person name="Hou J."/>
            <person name="Hu S."/>
            <person name="Huckvale T."/>
            <person name="Hung S.S."/>
            <person name="Kamenetzky L."/>
            <person name="Keane J.A."/>
            <person name="Kiss F."/>
            <person name="Koziol U."/>
            <person name="Lambert O."/>
            <person name="Liu K."/>
            <person name="Luo X."/>
            <person name="Luo Y."/>
            <person name="Macchiaroli N."/>
            <person name="Nichol S."/>
            <person name="Paps J."/>
            <person name="Parkinson J."/>
            <person name="Pouchkina-Stantcheva N."/>
            <person name="Riddiford N."/>
            <person name="Rosenzvit M."/>
            <person name="Salinas G."/>
            <person name="Wasmuth J.D."/>
            <person name="Zamanian M."/>
            <person name="Zheng Y."/>
            <person name="Cai X."/>
            <person name="Soberon X."/>
            <person name="Olson P.D."/>
            <person name="Laclette J.P."/>
            <person name="Brehm K."/>
            <person name="Berriman M."/>
            <person name="Garciarrubio A."/>
            <person name="Bobes R.J."/>
            <person name="Fragoso G."/>
            <person name="Sanchez-Flores A."/>
            <person name="Estrada K."/>
            <person name="Cevallos M.A."/>
            <person name="Morett E."/>
            <person name="Gonzalez V."/>
            <person name="Portillo T."/>
            <person name="Ochoa-Leyva A."/>
            <person name="Jose M.V."/>
            <person name="Sciutto E."/>
            <person name="Landa A."/>
            <person name="Jimenez L."/>
            <person name="Valdes V."/>
            <person name="Carrero J.C."/>
            <person name="Larralde C."/>
            <person name="Morales-Montor J."/>
            <person name="Limon-Lason J."/>
            <person name="Soberon X."/>
            <person name="Laclette J.P."/>
        </authorList>
    </citation>
    <scope>NUCLEOTIDE SEQUENCE [LARGE SCALE GENOMIC DNA]</scope>
</reference>
<accession>A0A068YIS1</accession>
<reference evidence="1" key="2">
    <citation type="submission" date="2015-11" db="EMBL/GenBank/DDBJ databases">
        <authorList>
            <person name="Zhang Y."/>
            <person name="Guo Z."/>
        </authorList>
    </citation>
    <scope>NUCLEOTIDE SEQUENCE</scope>
</reference>
<sequence>MSGAVNVRRYSTHFYRHFPPRIDVSRLIGSIANGDAVVGVTAFYTLTQSNGKLGLKYMHGVCHMDRCM</sequence>